<organism evidence="2">
    <name type="scientific">Oryza meridionalis</name>
    <dbReference type="NCBI Taxonomy" id="40149"/>
    <lineage>
        <taxon>Eukaryota</taxon>
        <taxon>Viridiplantae</taxon>
        <taxon>Streptophyta</taxon>
        <taxon>Embryophyta</taxon>
        <taxon>Tracheophyta</taxon>
        <taxon>Spermatophyta</taxon>
        <taxon>Magnoliopsida</taxon>
        <taxon>Liliopsida</taxon>
        <taxon>Poales</taxon>
        <taxon>Poaceae</taxon>
        <taxon>BOP clade</taxon>
        <taxon>Oryzoideae</taxon>
        <taxon>Oryzeae</taxon>
        <taxon>Oryzinae</taxon>
        <taxon>Oryza</taxon>
    </lineage>
</organism>
<dbReference type="HOGENOM" id="CLU_2214140_0_0_1"/>
<feature type="region of interest" description="Disordered" evidence="1">
    <location>
        <begin position="21"/>
        <end position="41"/>
    </location>
</feature>
<evidence type="ECO:0000313" key="2">
    <source>
        <dbReference type="EnsemblPlants" id="OMERI11G14960.1"/>
    </source>
</evidence>
<evidence type="ECO:0000313" key="3">
    <source>
        <dbReference type="Proteomes" id="UP000008021"/>
    </source>
</evidence>
<reference evidence="2" key="2">
    <citation type="submission" date="2018-05" db="EMBL/GenBank/DDBJ databases">
        <title>OmerRS3 (Oryza meridionalis Reference Sequence Version 3).</title>
        <authorList>
            <person name="Zhang J."/>
            <person name="Kudrna D."/>
            <person name="Lee S."/>
            <person name="Talag J."/>
            <person name="Welchert J."/>
            <person name="Wing R.A."/>
        </authorList>
    </citation>
    <scope>NUCLEOTIDE SEQUENCE [LARGE SCALE GENOMIC DNA]</scope>
    <source>
        <strain evidence="2">cv. OR44</strain>
    </source>
</reference>
<evidence type="ECO:0000256" key="1">
    <source>
        <dbReference type="SAM" id="MobiDB-lite"/>
    </source>
</evidence>
<dbReference type="Gramene" id="OMERI11G14960.1">
    <property type="protein sequence ID" value="OMERI11G14960.1"/>
    <property type="gene ID" value="OMERI11G14960"/>
</dbReference>
<dbReference type="Proteomes" id="UP000008021">
    <property type="component" value="Chromosome 11"/>
</dbReference>
<name>A0A0E0F762_9ORYZ</name>
<protein>
    <submittedName>
        <fullName evidence="2">Uncharacterized protein</fullName>
    </submittedName>
</protein>
<keyword evidence="3" id="KW-1185">Reference proteome</keyword>
<sequence length="107" mass="11808">MALTFLQGAMPILTEARFTDGGAGDVGFGEPPSAQQRQGATARQVKEAEAAWRHAVHAHPNHPAIHVFHFGEIQFQEEMRHDGGEEISAYTAREVLHLRVPCILIRS</sequence>
<dbReference type="AlphaFoldDB" id="A0A0E0F762"/>
<reference evidence="2" key="1">
    <citation type="submission" date="2015-04" db="UniProtKB">
        <authorList>
            <consortium name="EnsemblPlants"/>
        </authorList>
    </citation>
    <scope>IDENTIFICATION</scope>
</reference>
<proteinExistence type="predicted"/>
<dbReference type="EnsemblPlants" id="OMERI11G14960.1">
    <property type="protein sequence ID" value="OMERI11G14960.1"/>
    <property type="gene ID" value="OMERI11G14960"/>
</dbReference>
<accession>A0A0E0F762</accession>